<dbReference type="PATRIC" id="fig|66876.3.peg.6696"/>
<feature type="transmembrane region" description="Helical" evidence="1">
    <location>
        <begin position="40"/>
        <end position="62"/>
    </location>
</feature>
<keyword evidence="3" id="KW-1185">Reference proteome</keyword>
<dbReference type="RefSeq" id="WP_053926746.1">
    <property type="nucleotide sequence ID" value="NZ_LGKG01000163.1"/>
</dbReference>
<dbReference type="EMBL" id="LGKG01000163">
    <property type="protein sequence ID" value="KPC60295.1"/>
    <property type="molecule type" value="Genomic_DNA"/>
</dbReference>
<sequence length="96" mass="10064">MTSTTTYMPLHPRPAGQPLAALTSGFKISMRHAHRRQTSAAVDTTVSIAAGAFVAASALGLVLIYGPAAAPAVAATVPLAVVANRSYLRRRTVHRR</sequence>
<evidence type="ECO:0000256" key="1">
    <source>
        <dbReference type="SAM" id="Phobius"/>
    </source>
</evidence>
<protein>
    <submittedName>
        <fullName evidence="2">Uncharacterized protein</fullName>
    </submittedName>
</protein>
<dbReference type="Proteomes" id="UP000037982">
    <property type="component" value="Unassembled WGS sequence"/>
</dbReference>
<proteinExistence type="predicted"/>
<accession>A0A0N0XS90</accession>
<dbReference type="AlphaFoldDB" id="A0A0N0XS90"/>
<organism evidence="2 3">
    <name type="scientific">Streptomyces chattanoogensis</name>
    <dbReference type="NCBI Taxonomy" id="66876"/>
    <lineage>
        <taxon>Bacteria</taxon>
        <taxon>Bacillati</taxon>
        <taxon>Actinomycetota</taxon>
        <taxon>Actinomycetes</taxon>
        <taxon>Kitasatosporales</taxon>
        <taxon>Streptomycetaceae</taxon>
        <taxon>Streptomyces</taxon>
    </lineage>
</organism>
<comment type="caution">
    <text evidence="2">The sequence shown here is derived from an EMBL/GenBank/DDBJ whole genome shotgun (WGS) entry which is preliminary data.</text>
</comment>
<evidence type="ECO:0000313" key="2">
    <source>
        <dbReference type="EMBL" id="KPC60295.1"/>
    </source>
</evidence>
<name>A0A0N0XS90_9ACTN</name>
<keyword evidence="1" id="KW-0472">Membrane</keyword>
<feature type="transmembrane region" description="Helical" evidence="1">
    <location>
        <begin position="68"/>
        <end position="88"/>
    </location>
</feature>
<keyword evidence="1" id="KW-1133">Transmembrane helix</keyword>
<evidence type="ECO:0000313" key="3">
    <source>
        <dbReference type="Proteomes" id="UP000037982"/>
    </source>
</evidence>
<reference evidence="3" key="1">
    <citation type="submission" date="2015-07" db="EMBL/GenBank/DDBJ databases">
        <authorList>
            <person name="Ju K.-S."/>
            <person name="Doroghazi J.R."/>
            <person name="Metcalf W.W."/>
        </authorList>
    </citation>
    <scope>NUCLEOTIDE SEQUENCE [LARGE SCALE GENOMIC DNA]</scope>
    <source>
        <strain evidence="3">NRRL ISP-5002</strain>
    </source>
</reference>
<keyword evidence="1" id="KW-0812">Transmembrane</keyword>
<gene>
    <name evidence="2" type="ORF">ADL29_30420</name>
</gene>